<dbReference type="Pfam" id="PF14137">
    <property type="entry name" value="DUF4304"/>
    <property type="match status" value="1"/>
</dbReference>
<dbReference type="Proteomes" id="UP001207742">
    <property type="component" value="Unassembled WGS sequence"/>
</dbReference>
<name>A0ABT3II70_9BACT</name>
<dbReference type="RefSeq" id="WP_264729193.1">
    <property type="nucleotide sequence ID" value="NZ_JAPDNR010000001.1"/>
</dbReference>
<proteinExistence type="predicted"/>
<reference evidence="1 2" key="1">
    <citation type="submission" date="2022-10" db="EMBL/GenBank/DDBJ databases">
        <title>Chitinophaga nivalis PC15 sp. nov., isolated from Pyeongchang county, South Korea.</title>
        <authorList>
            <person name="Trinh H.N."/>
        </authorList>
    </citation>
    <scope>NUCLEOTIDE SEQUENCE [LARGE SCALE GENOMIC DNA]</scope>
    <source>
        <strain evidence="1 2">PC14</strain>
    </source>
</reference>
<protein>
    <submittedName>
        <fullName evidence="1">DUF4304 domain-containing protein</fullName>
    </submittedName>
</protein>
<evidence type="ECO:0000313" key="1">
    <source>
        <dbReference type="EMBL" id="MCW3483673.1"/>
    </source>
</evidence>
<sequence length="198" mass="23276">MDRFKFLLSAIGNCLKSNNWKKQGKTFYFSQDNNWGLINFQNSTDNQEEILFTINLAVSSTVLRKFEDKDLTKMPGIVRCHWTERIGFLMPVNKDFWWEIDATTDLLALSREIIEILVQKGIPEIKKHMSDHALIAHWIRGESKGLTDFQRMVNLVILLKHEHHPLLIDYIKELENIAAVDPIARYYLKELDIRYGNR</sequence>
<gene>
    <name evidence="1" type="ORF">OL497_07195</name>
</gene>
<evidence type="ECO:0000313" key="2">
    <source>
        <dbReference type="Proteomes" id="UP001207742"/>
    </source>
</evidence>
<dbReference type="EMBL" id="JAPDNS010000001">
    <property type="protein sequence ID" value="MCW3483673.1"/>
    <property type="molecule type" value="Genomic_DNA"/>
</dbReference>
<keyword evidence="2" id="KW-1185">Reference proteome</keyword>
<accession>A0ABT3II70</accession>
<comment type="caution">
    <text evidence="1">The sequence shown here is derived from an EMBL/GenBank/DDBJ whole genome shotgun (WGS) entry which is preliminary data.</text>
</comment>
<organism evidence="1 2">
    <name type="scientific">Chitinophaga nivalis</name>
    <dbReference type="NCBI Taxonomy" id="2991709"/>
    <lineage>
        <taxon>Bacteria</taxon>
        <taxon>Pseudomonadati</taxon>
        <taxon>Bacteroidota</taxon>
        <taxon>Chitinophagia</taxon>
        <taxon>Chitinophagales</taxon>
        <taxon>Chitinophagaceae</taxon>
        <taxon>Chitinophaga</taxon>
    </lineage>
</organism>
<dbReference type="InterPro" id="IPR025412">
    <property type="entry name" value="DUF4304"/>
</dbReference>